<feature type="transmembrane region" description="Helical" evidence="3">
    <location>
        <begin position="61"/>
        <end position="80"/>
    </location>
</feature>
<dbReference type="PANTHER" id="PTHR24412">
    <property type="entry name" value="KELCH PROTEIN"/>
    <property type="match status" value="1"/>
</dbReference>
<dbReference type="InterPro" id="IPR015915">
    <property type="entry name" value="Kelch-typ_b-propeller"/>
</dbReference>
<feature type="domain" description="IPT/TIG" evidence="4">
    <location>
        <begin position="311"/>
        <end position="375"/>
    </location>
</feature>
<evidence type="ECO:0000313" key="6">
    <source>
        <dbReference type="Proteomes" id="UP000250831"/>
    </source>
</evidence>
<gene>
    <name evidence="5" type="ORF">DCO56_05160</name>
</gene>
<dbReference type="SUPFAM" id="SSF117281">
    <property type="entry name" value="Kelch motif"/>
    <property type="match status" value="1"/>
</dbReference>
<keyword evidence="6" id="KW-1185">Reference proteome</keyword>
<dbReference type="InterPro" id="IPR013783">
    <property type="entry name" value="Ig-like_fold"/>
</dbReference>
<dbReference type="InterPro" id="IPR002909">
    <property type="entry name" value="IPT_dom"/>
</dbReference>
<dbReference type="Gene3D" id="2.60.40.10">
    <property type="entry name" value="Immunoglobulins"/>
    <property type="match status" value="1"/>
</dbReference>
<keyword evidence="2" id="KW-0677">Repeat</keyword>
<sequence>MNEFSKLHYGKEKILTSSFKSFALFYECVFLSPKMASNQISITIVLLACPKQVTLVTENHYIIFVNSIIILSFYFIIFALKSINLKFMKSYIQFSCIFLFIIFFSCKKEKQEIQPPSIPQIAQIELLEPNYPTDGGLNLGLKINSVPEPLYNIGILIARDSTFKDIVLNKNFELPLEVRTYKLNIKSGLELNSSYYYTYFVNNKISATKSEILKFTFGKESKLKIDSISMATRSVGDTLRLYGDFEGFQLKEAGIGNVKLSAYKKSDKVILMPLTDKTPVGDQEVYLHSTYQKTVYKDKFSLSTVQIKDFPKEVKIGEEVKITGTNFSKYPNGNKLFINDEEVTIKSFGMDFIKFVIPNTIKSATLHVNLKCNNQTVAPKDNVPMHIKRPEVVELPSEIAIGDFLSVTLKDLPKTAVQFFIDDYETEFIHRSDDDRENTSQISWSTFINNYTNKSVQLEVRYLDEKIKLSPSIKIKDPWFIGSNEIPFNAIDMTNPAVVVNKTAYILASNPNGDGGLSFWRFNKTSGNFTELKVPFRCENPKMTASKNKIYLYTGNQNGQFYELDPSNNTFKELEKYPGTVRTNGTINRVNDKLYMVTGHNPSPYPFGRSEGDRTMYSYDIVDNKWEKSIDFPENEVASVYDRMRTSSFVIGSKLFVIGGSMHTGQVQSYAFDTDTKSWETKADLPYSFSDKSSLGMAEYGFAFLGPLYRYTATKNIWEQIPHIIPYGHEASNSIAFVLDDQLYYSIDRYNKLLRVSVNELKK</sequence>
<comment type="caution">
    <text evidence="5">The sequence shown here is derived from an EMBL/GenBank/DDBJ whole genome shotgun (WGS) entry which is preliminary data.</text>
</comment>
<dbReference type="Proteomes" id="UP000250831">
    <property type="component" value="Unassembled WGS sequence"/>
</dbReference>
<protein>
    <recommendedName>
        <fullName evidence="4">IPT/TIG domain-containing protein</fullName>
    </recommendedName>
</protein>
<name>A0A363P0A0_9SPHI</name>
<reference evidence="5 6" key="1">
    <citation type="submission" date="2018-04" db="EMBL/GenBank/DDBJ databases">
        <title>Sphingobacterium sp. M46 Genome.</title>
        <authorList>
            <person name="Cheng J."/>
            <person name="Li Y."/>
        </authorList>
    </citation>
    <scope>NUCLEOTIDE SEQUENCE [LARGE SCALE GENOMIC DNA]</scope>
    <source>
        <strain evidence="5 6">M46</strain>
    </source>
</reference>
<feature type="transmembrane region" description="Helical" evidence="3">
    <location>
        <begin position="87"/>
        <end position="105"/>
    </location>
</feature>
<organism evidence="5 6">
    <name type="scientific">Sphingobacterium athyrii</name>
    <dbReference type="NCBI Taxonomy" id="2152717"/>
    <lineage>
        <taxon>Bacteria</taxon>
        <taxon>Pseudomonadati</taxon>
        <taxon>Bacteroidota</taxon>
        <taxon>Sphingobacteriia</taxon>
        <taxon>Sphingobacteriales</taxon>
        <taxon>Sphingobacteriaceae</taxon>
        <taxon>Sphingobacterium</taxon>
    </lineage>
</organism>
<evidence type="ECO:0000259" key="4">
    <source>
        <dbReference type="Pfam" id="PF01833"/>
    </source>
</evidence>
<keyword evidence="1" id="KW-0880">Kelch repeat</keyword>
<evidence type="ECO:0000256" key="2">
    <source>
        <dbReference type="ARBA" id="ARBA00022737"/>
    </source>
</evidence>
<keyword evidence="3" id="KW-0812">Transmembrane</keyword>
<keyword evidence="3" id="KW-1133">Transmembrane helix</keyword>
<dbReference type="Gene3D" id="2.120.10.80">
    <property type="entry name" value="Kelch-type beta propeller"/>
    <property type="match status" value="1"/>
</dbReference>
<keyword evidence="3" id="KW-0472">Membrane</keyword>
<dbReference type="Pfam" id="PF01833">
    <property type="entry name" value="TIG"/>
    <property type="match status" value="1"/>
</dbReference>
<proteinExistence type="predicted"/>
<evidence type="ECO:0000313" key="5">
    <source>
        <dbReference type="EMBL" id="PUV26341.1"/>
    </source>
</evidence>
<dbReference type="PANTHER" id="PTHR24412:SF272">
    <property type="entry name" value="KELCH-LIKE PROTEIN DIABLO"/>
    <property type="match status" value="1"/>
</dbReference>
<evidence type="ECO:0000256" key="3">
    <source>
        <dbReference type="SAM" id="Phobius"/>
    </source>
</evidence>
<dbReference type="EMBL" id="QCXX01000001">
    <property type="protein sequence ID" value="PUV26341.1"/>
    <property type="molecule type" value="Genomic_DNA"/>
</dbReference>
<evidence type="ECO:0000256" key="1">
    <source>
        <dbReference type="ARBA" id="ARBA00022441"/>
    </source>
</evidence>
<accession>A0A363P0A0</accession>
<dbReference type="AlphaFoldDB" id="A0A363P0A0"/>